<evidence type="ECO:0000256" key="1">
    <source>
        <dbReference type="SAM" id="MobiDB-lite"/>
    </source>
</evidence>
<name>A0A9P7FQ96_9AGAR</name>
<dbReference type="AlphaFoldDB" id="A0A9P7FQ96"/>
<dbReference type="Pfam" id="PF08695">
    <property type="entry name" value="Coa1"/>
    <property type="match status" value="1"/>
</dbReference>
<evidence type="ECO:0000256" key="2">
    <source>
        <dbReference type="SAM" id="Phobius"/>
    </source>
</evidence>
<dbReference type="PANTHER" id="PTHR28523">
    <property type="entry name" value="CYTOCHROME C OXIDASE ASSEMBLY FACTOR 1"/>
    <property type="match status" value="1"/>
</dbReference>
<dbReference type="Proteomes" id="UP000717328">
    <property type="component" value="Unassembled WGS sequence"/>
</dbReference>
<feature type="region of interest" description="Disordered" evidence="1">
    <location>
        <begin position="37"/>
        <end position="67"/>
    </location>
</feature>
<evidence type="ECO:0000313" key="3">
    <source>
        <dbReference type="EMBL" id="KAG5636339.1"/>
    </source>
</evidence>
<dbReference type="InterPro" id="IPR042432">
    <property type="entry name" value="Coa1_fungi"/>
</dbReference>
<evidence type="ECO:0008006" key="5">
    <source>
        <dbReference type="Google" id="ProtNLM"/>
    </source>
</evidence>
<comment type="caution">
    <text evidence="3">The sequence shown here is derived from an EMBL/GenBank/DDBJ whole genome shotgun (WGS) entry which is preliminary data.</text>
</comment>
<dbReference type="InterPro" id="IPR014807">
    <property type="entry name" value="Coa1"/>
</dbReference>
<dbReference type="PANTHER" id="PTHR28523:SF1">
    <property type="entry name" value="CYTOCHROME C OXIDASE ASSEMBLY FACTOR 1"/>
    <property type="match status" value="1"/>
</dbReference>
<keyword evidence="2" id="KW-1133">Transmembrane helix</keyword>
<accession>A0A9P7FQ96</accession>
<keyword evidence="2" id="KW-0812">Transmembrane</keyword>
<protein>
    <recommendedName>
        <fullName evidence="5">DUF1783-domain-containing protein</fullName>
    </recommendedName>
</protein>
<keyword evidence="4" id="KW-1185">Reference proteome</keyword>
<sequence>MSTAAILKMASSRRTANILTVRPATLILPSRAYATDLHRPPPPRAQPEVETFSGTSRPRPYHIKHPPTRELPRIKKRWPVLAGAVVLGVAGWAAFMAYVTNQEKISSSVVRQIMRSVREDAQLREVIGDAIRPQPEWWLNGDPMIHGKISQLQGNVDVSFRIRGSKGSGTLYFTSIRKDKGLPFTILRFKVICDDGNVILVDAKPS</sequence>
<evidence type="ECO:0000313" key="4">
    <source>
        <dbReference type="Proteomes" id="UP000717328"/>
    </source>
</evidence>
<reference evidence="3" key="2">
    <citation type="submission" date="2021-10" db="EMBL/GenBank/DDBJ databases">
        <title>Phylogenomics reveals ancestral predisposition of the termite-cultivated fungus Termitomyces towards a domesticated lifestyle.</title>
        <authorList>
            <person name="Auxier B."/>
            <person name="Grum-Grzhimaylo A."/>
            <person name="Cardenas M.E."/>
            <person name="Lodge J.D."/>
            <person name="Laessoe T."/>
            <person name="Pedersen O."/>
            <person name="Smith M.E."/>
            <person name="Kuyper T.W."/>
            <person name="Franco-Molano E.A."/>
            <person name="Baroni T.J."/>
            <person name="Aanen D.K."/>
        </authorList>
    </citation>
    <scope>NUCLEOTIDE SEQUENCE</scope>
    <source>
        <strain evidence="3">D49</strain>
    </source>
</reference>
<organism evidence="3 4">
    <name type="scientific">Sphagnurus paluster</name>
    <dbReference type="NCBI Taxonomy" id="117069"/>
    <lineage>
        <taxon>Eukaryota</taxon>
        <taxon>Fungi</taxon>
        <taxon>Dikarya</taxon>
        <taxon>Basidiomycota</taxon>
        <taxon>Agaricomycotina</taxon>
        <taxon>Agaricomycetes</taxon>
        <taxon>Agaricomycetidae</taxon>
        <taxon>Agaricales</taxon>
        <taxon>Tricholomatineae</taxon>
        <taxon>Lyophyllaceae</taxon>
        <taxon>Sphagnurus</taxon>
    </lineage>
</organism>
<keyword evidence="2" id="KW-0472">Membrane</keyword>
<dbReference type="GO" id="GO:0005743">
    <property type="term" value="C:mitochondrial inner membrane"/>
    <property type="evidence" value="ECO:0007669"/>
    <property type="project" value="TreeGrafter"/>
</dbReference>
<feature type="transmembrane region" description="Helical" evidence="2">
    <location>
        <begin position="78"/>
        <end position="99"/>
    </location>
</feature>
<reference evidence="3" key="1">
    <citation type="submission" date="2021-02" db="EMBL/GenBank/DDBJ databases">
        <authorList>
            <person name="Nieuwenhuis M."/>
            <person name="Van De Peppel L.J.J."/>
        </authorList>
    </citation>
    <scope>NUCLEOTIDE SEQUENCE</scope>
    <source>
        <strain evidence="3">D49</strain>
    </source>
</reference>
<proteinExistence type="predicted"/>
<dbReference type="OrthoDB" id="2100652at2759"/>
<dbReference type="EMBL" id="JABCKI010005945">
    <property type="protein sequence ID" value="KAG5636339.1"/>
    <property type="molecule type" value="Genomic_DNA"/>
</dbReference>
<dbReference type="GO" id="GO:0033617">
    <property type="term" value="P:mitochondrial respiratory chain complex IV assembly"/>
    <property type="evidence" value="ECO:0007669"/>
    <property type="project" value="InterPro"/>
</dbReference>
<gene>
    <name evidence="3" type="ORF">H0H81_008361</name>
</gene>